<protein>
    <submittedName>
        <fullName evidence="2">Uncharacterized protein</fullName>
    </submittedName>
</protein>
<feature type="transmembrane region" description="Helical" evidence="1">
    <location>
        <begin position="6"/>
        <end position="25"/>
    </location>
</feature>
<accession>A0A1M7APS1</accession>
<dbReference type="EMBL" id="FNTI01000001">
    <property type="protein sequence ID" value="SED45846.1"/>
    <property type="molecule type" value="Genomic_DNA"/>
</dbReference>
<dbReference type="AlphaFoldDB" id="A0A1M7APS1"/>
<dbReference type="Proteomes" id="UP000183208">
    <property type="component" value="Unassembled WGS sequence"/>
</dbReference>
<evidence type="ECO:0000256" key="1">
    <source>
        <dbReference type="SAM" id="Phobius"/>
    </source>
</evidence>
<dbReference type="RefSeq" id="WP_074822793.1">
    <property type="nucleotide sequence ID" value="NZ_FNTI01000001.1"/>
</dbReference>
<evidence type="ECO:0000313" key="2">
    <source>
        <dbReference type="EMBL" id="SED45846.1"/>
    </source>
</evidence>
<keyword evidence="1" id="KW-1133">Transmembrane helix</keyword>
<reference evidence="2 3" key="1">
    <citation type="submission" date="2016-10" db="EMBL/GenBank/DDBJ databases">
        <authorList>
            <person name="de Groot N.N."/>
        </authorList>
    </citation>
    <scope>NUCLEOTIDE SEQUENCE [LARGE SCALE GENOMIC DNA]</scope>
    <source>
        <strain evidence="2 3">GAS522</strain>
    </source>
</reference>
<keyword evidence="1" id="KW-0472">Membrane</keyword>
<dbReference type="OrthoDB" id="8253939at2"/>
<sequence>MPLARYFAFAGSLLLALFILADWYFPKLAAAPARAEVDRTIIRLHSAHKWPEATVFDTSLPTIVPPPSLAVAERLPPPAIARSPKQAFALALPEVTPVRADVAAVARKQIQRRRARAPAASARRIASYETGDFRTVLPAGW</sequence>
<gene>
    <name evidence="2" type="ORF">SAMN05444171_4161</name>
</gene>
<name>A0A1M7APS1_9BRAD</name>
<keyword evidence="1" id="KW-0812">Transmembrane</keyword>
<evidence type="ECO:0000313" key="3">
    <source>
        <dbReference type="Proteomes" id="UP000183208"/>
    </source>
</evidence>
<proteinExistence type="predicted"/>
<organism evidence="2 3">
    <name type="scientific">Bradyrhizobium lablabi</name>
    <dbReference type="NCBI Taxonomy" id="722472"/>
    <lineage>
        <taxon>Bacteria</taxon>
        <taxon>Pseudomonadati</taxon>
        <taxon>Pseudomonadota</taxon>
        <taxon>Alphaproteobacteria</taxon>
        <taxon>Hyphomicrobiales</taxon>
        <taxon>Nitrobacteraceae</taxon>
        <taxon>Bradyrhizobium</taxon>
    </lineage>
</organism>